<reference evidence="6 7" key="1">
    <citation type="submission" date="2017-08" db="EMBL/GenBank/DDBJ databases">
        <authorList>
            <person name="de Groot N.N."/>
        </authorList>
    </citation>
    <scope>NUCLEOTIDE SEQUENCE [LARGE SCALE GENOMIC DNA]</scope>
    <source>
        <strain evidence="6 7">JC228</strain>
    </source>
</reference>
<keyword evidence="2 4" id="KW-0238">DNA-binding</keyword>
<dbReference type="OrthoDB" id="9814200at2"/>
<dbReference type="InterPro" id="IPR036271">
    <property type="entry name" value="Tet_transcr_reg_TetR-rel_C_sf"/>
</dbReference>
<dbReference type="EMBL" id="OAOP01000004">
    <property type="protein sequence ID" value="SNX70667.1"/>
    <property type="molecule type" value="Genomic_DNA"/>
</dbReference>
<dbReference type="PANTHER" id="PTHR47506">
    <property type="entry name" value="TRANSCRIPTIONAL REGULATORY PROTEIN"/>
    <property type="match status" value="1"/>
</dbReference>
<name>A0A285CSX4_9BACI</name>
<organism evidence="6 7">
    <name type="scientific">Bacillus oleivorans</name>
    <dbReference type="NCBI Taxonomy" id="1448271"/>
    <lineage>
        <taxon>Bacteria</taxon>
        <taxon>Bacillati</taxon>
        <taxon>Bacillota</taxon>
        <taxon>Bacilli</taxon>
        <taxon>Bacillales</taxon>
        <taxon>Bacillaceae</taxon>
        <taxon>Bacillus</taxon>
    </lineage>
</organism>
<protein>
    <submittedName>
        <fullName evidence="6">TetR family transcriptional regulator</fullName>
    </submittedName>
</protein>
<keyword evidence="3" id="KW-0804">Transcription</keyword>
<feature type="DNA-binding region" description="H-T-H motif" evidence="4">
    <location>
        <begin position="28"/>
        <end position="47"/>
    </location>
</feature>
<dbReference type="PANTHER" id="PTHR47506:SF3">
    <property type="entry name" value="HTH-TYPE TRANSCRIPTIONAL REGULATOR LMRA"/>
    <property type="match status" value="1"/>
</dbReference>
<sequence>MRKGEKTKQQIIVLATDVFNQKGYFGTSLTDIMNATGLKKGGIYNHFENKEELAIASFDYAIEVMTNTYAKAIEGKKSAIDQLIALISIYENIIDNPPIKGGCPILNTAVESDDTNPVLRKRAQEAMQKWLKLIQLTIRKGIRRNEIQPTVDIESFSTFLTSTIEGAVMLSKLYQTNSYMKQAIKHLTESIENFRVE</sequence>
<evidence type="ECO:0000256" key="4">
    <source>
        <dbReference type="PROSITE-ProRule" id="PRU00335"/>
    </source>
</evidence>
<dbReference type="GO" id="GO:0003677">
    <property type="term" value="F:DNA binding"/>
    <property type="evidence" value="ECO:0007669"/>
    <property type="project" value="UniProtKB-UniRule"/>
</dbReference>
<dbReference type="Pfam" id="PF00440">
    <property type="entry name" value="TetR_N"/>
    <property type="match status" value="1"/>
</dbReference>
<dbReference type="SUPFAM" id="SSF46689">
    <property type="entry name" value="Homeodomain-like"/>
    <property type="match status" value="1"/>
</dbReference>
<evidence type="ECO:0000259" key="5">
    <source>
        <dbReference type="PROSITE" id="PS50977"/>
    </source>
</evidence>
<evidence type="ECO:0000313" key="7">
    <source>
        <dbReference type="Proteomes" id="UP000219546"/>
    </source>
</evidence>
<dbReference type="InterPro" id="IPR001647">
    <property type="entry name" value="HTH_TetR"/>
</dbReference>
<keyword evidence="7" id="KW-1185">Reference proteome</keyword>
<evidence type="ECO:0000256" key="1">
    <source>
        <dbReference type="ARBA" id="ARBA00023015"/>
    </source>
</evidence>
<dbReference type="SUPFAM" id="SSF48498">
    <property type="entry name" value="Tetracyclin repressor-like, C-terminal domain"/>
    <property type="match status" value="1"/>
</dbReference>
<dbReference type="Gene3D" id="1.10.357.10">
    <property type="entry name" value="Tetracycline Repressor, domain 2"/>
    <property type="match status" value="1"/>
</dbReference>
<evidence type="ECO:0000256" key="3">
    <source>
        <dbReference type="ARBA" id="ARBA00023163"/>
    </source>
</evidence>
<dbReference type="InterPro" id="IPR009057">
    <property type="entry name" value="Homeodomain-like_sf"/>
</dbReference>
<feature type="domain" description="HTH tetR-type" evidence="5">
    <location>
        <begin position="5"/>
        <end position="65"/>
    </location>
</feature>
<evidence type="ECO:0000256" key="2">
    <source>
        <dbReference type="ARBA" id="ARBA00023125"/>
    </source>
</evidence>
<dbReference type="PROSITE" id="PS50977">
    <property type="entry name" value="HTH_TETR_2"/>
    <property type="match status" value="1"/>
</dbReference>
<keyword evidence="1" id="KW-0805">Transcription regulation</keyword>
<dbReference type="Proteomes" id="UP000219546">
    <property type="component" value="Unassembled WGS sequence"/>
</dbReference>
<dbReference type="AlphaFoldDB" id="A0A285CSX4"/>
<dbReference type="PRINTS" id="PR00455">
    <property type="entry name" value="HTHTETR"/>
</dbReference>
<dbReference type="RefSeq" id="WP_097158629.1">
    <property type="nucleotide sequence ID" value="NZ_JBEPMQ010000006.1"/>
</dbReference>
<proteinExistence type="predicted"/>
<accession>A0A285CSX4</accession>
<dbReference type="InterPro" id="IPR011075">
    <property type="entry name" value="TetR_C"/>
</dbReference>
<dbReference type="Pfam" id="PF16925">
    <property type="entry name" value="TetR_C_13"/>
    <property type="match status" value="1"/>
</dbReference>
<evidence type="ECO:0000313" key="6">
    <source>
        <dbReference type="EMBL" id="SNX70667.1"/>
    </source>
</evidence>
<gene>
    <name evidence="6" type="ORF">SAMN05877753_104234</name>
</gene>